<organism evidence="2 3">
    <name type="scientific">Schizosaccharomyces cryophilus (strain OY26 / ATCC MYA-4695 / CBS 11777 / NBRC 106824 / NRRL Y48691)</name>
    <name type="common">Fission yeast</name>
    <dbReference type="NCBI Taxonomy" id="653667"/>
    <lineage>
        <taxon>Eukaryota</taxon>
        <taxon>Fungi</taxon>
        <taxon>Dikarya</taxon>
        <taxon>Ascomycota</taxon>
        <taxon>Taphrinomycotina</taxon>
        <taxon>Schizosaccharomycetes</taxon>
        <taxon>Schizosaccharomycetales</taxon>
        <taxon>Schizosaccharomycetaceae</taxon>
        <taxon>Schizosaccharomyces</taxon>
    </lineage>
</organism>
<dbReference type="HOGENOM" id="CLU_750397_0_0_1"/>
<proteinExistence type="predicted"/>
<dbReference type="OrthoDB" id="5391576at2759"/>
<dbReference type="RefSeq" id="XP_013023064.1">
    <property type="nucleotide sequence ID" value="XM_013167610.1"/>
</dbReference>
<name>S9VV66_SCHCR</name>
<dbReference type="STRING" id="653667.S9VV66"/>
<feature type="region of interest" description="Disordered" evidence="1">
    <location>
        <begin position="156"/>
        <end position="274"/>
    </location>
</feature>
<feature type="compositionally biased region" description="Low complexity" evidence="1">
    <location>
        <begin position="162"/>
        <end position="173"/>
    </location>
</feature>
<accession>S9VV66</accession>
<dbReference type="OMA" id="ASEIYSW"/>
<keyword evidence="3" id="KW-1185">Reference proteome</keyword>
<dbReference type="EMBL" id="KE546990">
    <property type="protein sequence ID" value="EPY51678.1"/>
    <property type="molecule type" value="Genomic_DNA"/>
</dbReference>
<evidence type="ECO:0000313" key="2">
    <source>
        <dbReference type="EMBL" id="EPY51678.1"/>
    </source>
</evidence>
<dbReference type="Proteomes" id="UP000015464">
    <property type="component" value="Unassembled WGS sequence"/>
</dbReference>
<sequence>MDDLIASFAAGNHSQTDKVWSEITPFSTTSPTEDIISEVAASEIYSWKDNAVQLDPFNFDEFNRQLDKLYGPQKPPKRISMASKSYVGITPTSDSVFQKLLRLDAPEHGLPELRHGAVSKLLREHMSFWNQERTNVHRKTGAVFCWSTAYKKQKSKERIQLTSPATSPASKSPGNTVLLSPNMNQSSVRQGADMYKPSLNKNGTLSNNKIKPMNRQVNLLSSSKESEEEVLPLSDSSSPTSDDNTKHSQARQINNTKEGLSAISTPGVKKLDLQNHGSVPANIESLPSKPDPVQLIQYNTTKKSSDITDEINSIPSTEWGDWMSAKTDSSSRNFNDRQTDLLLLSSRDESEKLSKHSEEASEYAPSLP</sequence>
<evidence type="ECO:0000256" key="1">
    <source>
        <dbReference type="SAM" id="MobiDB-lite"/>
    </source>
</evidence>
<evidence type="ECO:0000313" key="3">
    <source>
        <dbReference type="Proteomes" id="UP000015464"/>
    </source>
</evidence>
<feature type="compositionally biased region" description="Polar residues" evidence="1">
    <location>
        <begin position="199"/>
        <end position="209"/>
    </location>
</feature>
<protein>
    <submittedName>
        <fullName evidence="2">Uncharacterized protein</fullName>
    </submittedName>
</protein>
<feature type="region of interest" description="Disordered" evidence="1">
    <location>
        <begin position="304"/>
        <end position="368"/>
    </location>
</feature>
<dbReference type="AlphaFoldDB" id="S9VV66"/>
<feature type="compositionally biased region" description="Low complexity" evidence="1">
    <location>
        <begin position="231"/>
        <end position="242"/>
    </location>
</feature>
<feature type="compositionally biased region" description="Basic and acidic residues" evidence="1">
    <location>
        <begin position="346"/>
        <end position="359"/>
    </location>
</feature>
<feature type="compositionally biased region" description="Polar residues" evidence="1">
    <location>
        <begin position="174"/>
        <end position="189"/>
    </location>
</feature>
<gene>
    <name evidence="2" type="ORF">SPOG_00103</name>
</gene>
<reference evidence="2 3" key="1">
    <citation type="journal article" date="2011" name="Science">
        <title>Comparative functional genomics of the fission yeasts.</title>
        <authorList>
            <person name="Rhind N."/>
            <person name="Chen Z."/>
            <person name="Yassour M."/>
            <person name="Thompson D.A."/>
            <person name="Haas B.J."/>
            <person name="Habib N."/>
            <person name="Wapinski I."/>
            <person name="Roy S."/>
            <person name="Lin M.F."/>
            <person name="Heiman D.I."/>
            <person name="Young S.K."/>
            <person name="Furuya K."/>
            <person name="Guo Y."/>
            <person name="Pidoux A."/>
            <person name="Chen H.M."/>
            <person name="Robbertse B."/>
            <person name="Goldberg J.M."/>
            <person name="Aoki K."/>
            <person name="Bayne E.H."/>
            <person name="Berlin A.M."/>
            <person name="Desjardins C.A."/>
            <person name="Dobbs E."/>
            <person name="Dukaj L."/>
            <person name="Fan L."/>
            <person name="FitzGerald M.G."/>
            <person name="French C."/>
            <person name="Gujja S."/>
            <person name="Hansen K."/>
            <person name="Keifenheim D."/>
            <person name="Levin J.Z."/>
            <person name="Mosher R.A."/>
            <person name="Mueller C.A."/>
            <person name="Pfiffner J."/>
            <person name="Priest M."/>
            <person name="Russ C."/>
            <person name="Smialowska A."/>
            <person name="Swoboda P."/>
            <person name="Sykes S.M."/>
            <person name="Vaughn M."/>
            <person name="Vengrova S."/>
            <person name="Yoder R."/>
            <person name="Zeng Q."/>
            <person name="Allshire R."/>
            <person name="Baulcombe D."/>
            <person name="Birren B.W."/>
            <person name="Brown W."/>
            <person name="Ekwall K."/>
            <person name="Kellis M."/>
            <person name="Leatherwood J."/>
            <person name="Levin H."/>
            <person name="Margalit H."/>
            <person name="Martienssen R."/>
            <person name="Nieduszynski C.A."/>
            <person name="Spatafora J.W."/>
            <person name="Friedman N."/>
            <person name="Dalgaard J.Z."/>
            <person name="Baumann P."/>
            <person name="Niki H."/>
            <person name="Regev A."/>
            <person name="Nusbaum C."/>
        </authorList>
    </citation>
    <scope>NUCLEOTIDE SEQUENCE [LARGE SCALE GENOMIC DNA]</scope>
    <source>
        <strain evidence="3">OY26 / ATCC MYA-4695 / CBS 11777 / NBRC 106824 / NRRL Y48691</strain>
    </source>
</reference>
<feature type="compositionally biased region" description="Polar residues" evidence="1">
    <location>
        <begin position="250"/>
        <end position="264"/>
    </location>
</feature>
<dbReference type="GeneID" id="25034435"/>